<dbReference type="InterPro" id="IPR035969">
    <property type="entry name" value="Rab-GAP_TBC_sf"/>
</dbReference>
<sequence length="601" mass="66686">MDDKASVGKISVSSDSVSTLNSEDFVLVSRLGDDTPGSSTNNGSDDEKTGLKIVGNGSEQQLQKELEDVLMDPSVAEQALGGAPPEPQPCLDPLGTPPKVEMVLPVQSASSSECSPSTPIPDEDSVVFNKLTYLGCASVNAPRSEVEALRMMTILRGQCQLPLDVTLSVPGVSEGTVRLLDPQTSTEIASYPIYKILFCVRGHDSTPESDCFAFTESHYNAEIFRIHVFRCEIQEAVSRILYSFATAFRRSTKKTLLSGLAPPLTPDSDVFTFTVSLEIKEDDGKGTFSAVAKDKDKNSFKLRPGMDKKIVIYVQQTSNKELAIERCFGLLLSPGKNVKNSDMHLLDLESMGKSSDGKSYIITGSWNPNTPQFQAVNEETPKDKFMYMTTAVDLVITEVEEPVRFLLETRVRVCSPNERLFWPFSKRNYTETYYLKLRQMERKSNNDTLYEVLSLESESERERKKTTASPNILQSSSHGSMVPSPPEDDEEEDNDEPLLSGSGDVSKECAEKILETWGDLLSKWHLNLSVRPKQLPALVRSGVPEALRGEVWQLLAGCHNNDHQVEEYRTLITKVGLTPEHLPNLAQRYCVYNDEMVLSPS</sequence>
<evidence type="ECO:0000259" key="3">
    <source>
        <dbReference type="PROSITE" id="PS01179"/>
    </source>
</evidence>
<dbReference type="Pfam" id="PF12473">
    <property type="entry name" value="DUF3694"/>
    <property type="match status" value="1"/>
</dbReference>
<dbReference type="Proteomes" id="UP000694402">
    <property type="component" value="Unassembled WGS sequence"/>
</dbReference>
<dbReference type="SUPFAM" id="SSF50729">
    <property type="entry name" value="PH domain-like"/>
    <property type="match status" value="1"/>
</dbReference>
<dbReference type="Gene3D" id="1.10.10.750">
    <property type="entry name" value="Ypt/Rab-GAP domain of gyp1p, domain 1"/>
    <property type="match status" value="1"/>
</dbReference>
<evidence type="ECO:0000256" key="2">
    <source>
        <dbReference type="SAM" id="MobiDB-lite"/>
    </source>
</evidence>
<dbReference type="InterPro" id="IPR050302">
    <property type="entry name" value="Rab_GAP_TBC_domain"/>
</dbReference>
<dbReference type="Ensembl" id="ENSOTST00005031457.2">
    <property type="protein sequence ID" value="ENSOTSP00005029110.1"/>
    <property type="gene ID" value="ENSOTSG00005032755.2"/>
</dbReference>
<evidence type="ECO:0000256" key="1">
    <source>
        <dbReference type="ARBA" id="ARBA00022468"/>
    </source>
</evidence>
<gene>
    <name evidence="4" type="primary">RABGAP1</name>
</gene>
<dbReference type="GO" id="GO:0005096">
    <property type="term" value="F:GTPase activator activity"/>
    <property type="evidence" value="ECO:0007669"/>
    <property type="project" value="UniProtKB-KW"/>
</dbReference>
<dbReference type="FunFam" id="2.30.29.30:FF:000125">
    <property type="entry name" value="Putative rab gtpase-activating protein 1"/>
    <property type="match status" value="1"/>
</dbReference>
<protein>
    <recommendedName>
        <fullName evidence="3">PID domain-containing protein</fullName>
    </recommendedName>
</protein>
<dbReference type="PANTHER" id="PTHR47219">
    <property type="entry name" value="RAB GTPASE-ACTIVATING PROTEIN 1-LIKE"/>
    <property type="match status" value="1"/>
</dbReference>
<name>A0A8C8LN03_ONCTS</name>
<dbReference type="GeneTree" id="ENSGT00940000157216"/>
<dbReference type="Gene3D" id="2.30.29.30">
    <property type="entry name" value="Pleckstrin-homology domain (PH domain)/Phosphotyrosine-binding domain (PTB)"/>
    <property type="match status" value="1"/>
</dbReference>
<accession>A0A8C8LN03</accession>
<dbReference type="CDD" id="cd01211">
    <property type="entry name" value="PTB_Rab6GAP"/>
    <property type="match status" value="1"/>
</dbReference>
<dbReference type="Pfam" id="PF00640">
    <property type="entry name" value="PID"/>
    <property type="match status" value="1"/>
</dbReference>
<keyword evidence="1" id="KW-0343">GTPase activation</keyword>
<keyword evidence="5" id="KW-1185">Reference proteome</keyword>
<dbReference type="PROSITE" id="PS01179">
    <property type="entry name" value="PID"/>
    <property type="match status" value="1"/>
</dbReference>
<organism evidence="4 5">
    <name type="scientific">Oncorhynchus tshawytscha</name>
    <name type="common">Chinook salmon</name>
    <name type="synonym">Salmo tshawytscha</name>
    <dbReference type="NCBI Taxonomy" id="74940"/>
    <lineage>
        <taxon>Eukaryota</taxon>
        <taxon>Metazoa</taxon>
        <taxon>Chordata</taxon>
        <taxon>Craniata</taxon>
        <taxon>Vertebrata</taxon>
        <taxon>Euteleostomi</taxon>
        <taxon>Actinopterygii</taxon>
        <taxon>Neopterygii</taxon>
        <taxon>Teleostei</taxon>
        <taxon>Protacanthopterygii</taxon>
        <taxon>Salmoniformes</taxon>
        <taxon>Salmonidae</taxon>
        <taxon>Salmoninae</taxon>
        <taxon>Oncorhynchus</taxon>
    </lineage>
</organism>
<feature type="region of interest" description="Disordered" evidence="2">
    <location>
        <begin position="1"/>
        <end position="58"/>
    </location>
</feature>
<dbReference type="InterPro" id="IPR022164">
    <property type="entry name" value="Kinesin-like"/>
</dbReference>
<feature type="compositionally biased region" description="Polar residues" evidence="2">
    <location>
        <begin position="467"/>
        <end position="479"/>
    </location>
</feature>
<feature type="region of interest" description="Disordered" evidence="2">
    <location>
        <begin position="455"/>
        <end position="503"/>
    </location>
</feature>
<dbReference type="InterPro" id="IPR006020">
    <property type="entry name" value="PTB/PI_dom"/>
</dbReference>
<dbReference type="InterPro" id="IPR011993">
    <property type="entry name" value="PH-like_dom_sf"/>
</dbReference>
<dbReference type="SUPFAM" id="SSF47923">
    <property type="entry name" value="Ypt/Rab-GAP domain of gyp1p"/>
    <property type="match status" value="1"/>
</dbReference>
<feature type="domain" description="PID" evidence="3">
    <location>
        <begin position="133"/>
        <end position="256"/>
    </location>
</feature>
<dbReference type="FunFam" id="1.10.10.750:FF:000004">
    <property type="entry name" value="Putative rab gtpase-activating protein 1"/>
    <property type="match status" value="1"/>
</dbReference>
<dbReference type="PANTHER" id="PTHR47219:SF6">
    <property type="entry name" value="RAB GTPASE-ACTIVATING PROTEIN 1"/>
    <property type="match status" value="1"/>
</dbReference>
<reference evidence="4" key="1">
    <citation type="submission" date="2025-08" db="UniProtKB">
        <authorList>
            <consortium name="Ensembl"/>
        </authorList>
    </citation>
    <scope>IDENTIFICATION</scope>
</reference>
<dbReference type="AlphaFoldDB" id="A0A8C8LN03"/>
<evidence type="ECO:0000313" key="5">
    <source>
        <dbReference type="Proteomes" id="UP000694402"/>
    </source>
</evidence>
<proteinExistence type="predicted"/>
<dbReference type="GO" id="GO:0031267">
    <property type="term" value="F:small GTPase binding"/>
    <property type="evidence" value="ECO:0007669"/>
    <property type="project" value="TreeGrafter"/>
</dbReference>
<reference evidence="4" key="2">
    <citation type="submission" date="2025-09" db="UniProtKB">
        <authorList>
            <consortium name="Ensembl"/>
        </authorList>
    </citation>
    <scope>IDENTIFICATION</scope>
</reference>
<feature type="compositionally biased region" description="Acidic residues" evidence="2">
    <location>
        <begin position="486"/>
        <end position="496"/>
    </location>
</feature>
<dbReference type="SMART" id="SM00462">
    <property type="entry name" value="PTB"/>
    <property type="match status" value="1"/>
</dbReference>
<feature type="compositionally biased region" description="Low complexity" evidence="2">
    <location>
        <begin position="7"/>
        <end position="22"/>
    </location>
</feature>
<evidence type="ECO:0000313" key="4">
    <source>
        <dbReference type="Ensembl" id="ENSOTSP00005029110.1"/>
    </source>
</evidence>